<dbReference type="AlphaFoldDB" id="A0A078S750"/>
<dbReference type="InterPro" id="IPR010502">
    <property type="entry name" value="Carb-bd_dom_fam9"/>
</dbReference>
<dbReference type="EMBL" id="JNHN01000147">
    <property type="protein sequence ID" value="KDS52954.1"/>
    <property type="molecule type" value="Genomic_DNA"/>
</dbReference>
<evidence type="ECO:0000259" key="1">
    <source>
        <dbReference type="Pfam" id="PF16011"/>
    </source>
</evidence>
<dbReference type="Proteomes" id="UP000028013">
    <property type="component" value="Unassembled WGS sequence"/>
</dbReference>
<accession>A0A078S750</accession>
<dbReference type="SUPFAM" id="SSF49344">
    <property type="entry name" value="CBD9-like"/>
    <property type="match status" value="1"/>
</dbReference>
<protein>
    <recommendedName>
        <fullName evidence="1">Carbohydrate-binding domain-containing protein</fullName>
    </recommendedName>
</protein>
<reference evidence="2 3" key="1">
    <citation type="submission" date="2014-04" db="EMBL/GenBank/DDBJ databases">
        <authorList>
            <person name="Sears C."/>
            <person name="Carroll K."/>
            <person name="Sack B.R."/>
            <person name="Qadri F."/>
            <person name="Myers L.L."/>
            <person name="Chung G.-T."/>
            <person name="Escheverria P."/>
            <person name="Fraser C.M."/>
            <person name="Sadzewicz L."/>
            <person name="Shefchek K.A."/>
            <person name="Tallon L."/>
            <person name="Das S.P."/>
            <person name="Daugherty S."/>
            <person name="Mongodin E.F."/>
        </authorList>
    </citation>
    <scope>NUCLEOTIDE SEQUENCE [LARGE SCALE GENOMIC DNA]</scope>
    <source>
        <strain evidence="2 3">3978 T3 ii</strain>
    </source>
</reference>
<dbReference type="PATRIC" id="fig|1339349.3.peg.1236"/>
<proteinExistence type="predicted"/>
<dbReference type="GO" id="GO:0004553">
    <property type="term" value="F:hydrolase activity, hydrolyzing O-glycosyl compounds"/>
    <property type="evidence" value="ECO:0007669"/>
    <property type="project" value="InterPro"/>
</dbReference>
<comment type="caution">
    <text evidence="2">The sequence shown here is derived from an EMBL/GenBank/DDBJ whole genome shotgun (WGS) entry which is preliminary data.</text>
</comment>
<name>A0A078S750_BACUN</name>
<evidence type="ECO:0000313" key="3">
    <source>
        <dbReference type="Proteomes" id="UP000028013"/>
    </source>
</evidence>
<dbReference type="GO" id="GO:0030246">
    <property type="term" value="F:carbohydrate binding"/>
    <property type="evidence" value="ECO:0007669"/>
    <property type="project" value="InterPro"/>
</dbReference>
<dbReference type="GO" id="GO:0016052">
    <property type="term" value="P:carbohydrate catabolic process"/>
    <property type="evidence" value="ECO:0007669"/>
    <property type="project" value="InterPro"/>
</dbReference>
<organism evidence="2 3">
    <name type="scientific">Bacteroides uniformis str. 3978 T3 ii</name>
    <dbReference type="NCBI Taxonomy" id="1339349"/>
    <lineage>
        <taxon>Bacteria</taxon>
        <taxon>Pseudomonadati</taxon>
        <taxon>Bacteroidota</taxon>
        <taxon>Bacteroidia</taxon>
        <taxon>Bacteroidales</taxon>
        <taxon>Bacteroidaceae</taxon>
        <taxon>Bacteroides</taxon>
    </lineage>
</organism>
<dbReference type="Gene3D" id="2.60.40.1190">
    <property type="match status" value="1"/>
</dbReference>
<dbReference type="CDD" id="cd09620">
    <property type="entry name" value="CBM9_like_3"/>
    <property type="match status" value="1"/>
</dbReference>
<gene>
    <name evidence="2" type="ORF">M094_4479</name>
</gene>
<dbReference type="RefSeq" id="WP_008662718.1">
    <property type="nucleotide sequence ID" value="NZ_JNHN01000147.1"/>
</dbReference>
<feature type="domain" description="Carbohydrate-binding" evidence="1">
    <location>
        <begin position="52"/>
        <end position="249"/>
    </location>
</feature>
<sequence>MKGRFMIVRDYGSKLFLLFVFSMVGMVYCNAQSGKSLPVRKVMCTASPEGGAVPSLLDGNGIEFQPLDVVNWKDYPYKPEVSFRIAHTGREILLHYKVKEASVRAVASGDNGRVWEDACVEFFVSPEGDDRYYNFECNCAGRLLIQGGAVNERRPTASQEVLGMVKRWSSLGGEPFEERLGECRWELAMVIPVSVFFQHSVGSLDGKTMKGNFYKCGDKLQTPHFLSWSPIGLERPMFHCPAFFGTLSFE</sequence>
<dbReference type="Pfam" id="PF16011">
    <property type="entry name" value="CBM9_2"/>
    <property type="match status" value="1"/>
</dbReference>
<evidence type="ECO:0000313" key="2">
    <source>
        <dbReference type="EMBL" id="KDS52954.1"/>
    </source>
</evidence>